<name>A0A7D9LII6_PARCT</name>
<dbReference type="PANTHER" id="PTHR47331">
    <property type="entry name" value="PHD-TYPE DOMAIN-CONTAINING PROTEIN"/>
    <property type="match status" value="1"/>
</dbReference>
<organism evidence="2 3">
    <name type="scientific">Paramuricea clavata</name>
    <name type="common">Red gorgonian</name>
    <name type="synonym">Violescent sea-whip</name>
    <dbReference type="NCBI Taxonomy" id="317549"/>
    <lineage>
        <taxon>Eukaryota</taxon>
        <taxon>Metazoa</taxon>
        <taxon>Cnidaria</taxon>
        <taxon>Anthozoa</taxon>
        <taxon>Octocorallia</taxon>
        <taxon>Malacalcyonacea</taxon>
        <taxon>Plexauridae</taxon>
        <taxon>Paramuricea</taxon>
    </lineage>
</organism>
<feature type="region of interest" description="Disordered" evidence="1">
    <location>
        <begin position="473"/>
        <end position="496"/>
    </location>
</feature>
<dbReference type="AlphaFoldDB" id="A0A7D9LII6"/>
<evidence type="ECO:0000313" key="3">
    <source>
        <dbReference type="Proteomes" id="UP001152795"/>
    </source>
</evidence>
<keyword evidence="3" id="KW-1185">Reference proteome</keyword>
<feature type="compositionally biased region" description="Basic and acidic residues" evidence="1">
    <location>
        <begin position="477"/>
        <end position="490"/>
    </location>
</feature>
<sequence>MSFDGNPLDYPSFITNFKTNVEDVESDPNVRRTYLTQLRTGKAKEAISGSVKLPPEEGYKKAKSILHEMSGQAHIVAASHIDRVTKDINSRHNISAIVLRLPKYLRSEWAKEANKLRDQSSEPDFAALTEFVVSKAKLANTECGRLVNVKMDWERDKTKSYGKPQRNVSAYQVWNISSNEEQDGKRNITMKLKCIFCSKEGHSLGRCYMFQEKSYAERKKFVSEKGLCNLCLAKGHFASKCQKGPDIAKRQVCLRVIPVKVSSRDNSREKITYAIRHEGSNTTLVKESLVNELGLEGRPLDFKLTTMNKFSQESGKSHFLYVQGLGQKDCLEIPNALSIKGDSFYWPDVPEAHWKMEERRGRKKEPYAIRTPLGLSVAGPMATTSESEFSAFFVREEDEFLGRTVEKMFEMDFSESTYGQSLVMSSEDKKPLSIMEESLIVVDSHYQLDLSFRDKLGFPNNRGLAERRLNSLKARPKKDSDLHENIRRESTTTSTRAMLPRSTKVKGIVWLNRFIKYLRVRNSNGASYKDDETQAYISTRSRDEVAGAGVGPLTVDDLQNARKQLIRYVQQEAFPDEITRLKRRSSGHLPRKSL</sequence>
<gene>
    <name evidence="2" type="ORF">PACLA_8A029767</name>
</gene>
<dbReference type="Proteomes" id="UP001152795">
    <property type="component" value="Unassembled WGS sequence"/>
</dbReference>
<dbReference type="OrthoDB" id="6284596at2759"/>
<proteinExistence type="predicted"/>
<dbReference type="EMBL" id="CACRXK020017637">
    <property type="protein sequence ID" value="CAB4031446.1"/>
    <property type="molecule type" value="Genomic_DNA"/>
</dbReference>
<evidence type="ECO:0000256" key="1">
    <source>
        <dbReference type="SAM" id="MobiDB-lite"/>
    </source>
</evidence>
<protein>
    <submittedName>
        <fullName evidence="2">Gag-Pol poly</fullName>
    </submittedName>
</protein>
<evidence type="ECO:0000313" key="2">
    <source>
        <dbReference type="EMBL" id="CAB4031446.1"/>
    </source>
</evidence>
<reference evidence="2" key="1">
    <citation type="submission" date="2020-04" db="EMBL/GenBank/DDBJ databases">
        <authorList>
            <person name="Alioto T."/>
            <person name="Alioto T."/>
            <person name="Gomez Garrido J."/>
        </authorList>
    </citation>
    <scope>NUCLEOTIDE SEQUENCE</scope>
    <source>
        <strain evidence="2">A484AB</strain>
    </source>
</reference>
<accession>A0A7D9LII6</accession>
<comment type="caution">
    <text evidence="2">The sequence shown here is derived from an EMBL/GenBank/DDBJ whole genome shotgun (WGS) entry which is preliminary data.</text>
</comment>